<dbReference type="GO" id="GO:0005524">
    <property type="term" value="F:ATP binding"/>
    <property type="evidence" value="ECO:0007669"/>
    <property type="project" value="UniProtKB-KW"/>
</dbReference>
<dbReference type="GO" id="GO:0004631">
    <property type="term" value="F:phosphomevalonate kinase activity"/>
    <property type="evidence" value="ECO:0007669"/>
    <property type="project" value="UniProtKB-EC"/>
</dbReference>
<evidence type="ECO:0000256" key="1">
    <source>
        <dbReference type="ARBA" id="ARBA00004514"/>
    </source>
</evidence>
<keyword evidence="11" id="KW-0067">ATP-binding</keyword>
<dbReference type="InterPro" id="IPR027417">
    <property type="entry name" value="P-loop_NTPase"/>
</dbReference>
<keyword evidence="7" id="KW-0808">Transferase</keyword>
<dbReference type="STRING" id="105785.A0A2J7RJU2"/>
<proteinExistence type="predicted"/>
<dbReference type="PANTHER" id="PTHR13101">
    <property type="entry name" value="PHOSPHOMEVALONATE KINASE"/>
    <property type="match status" value="1"/>
</dbReference>
<dbReference type="Gene3D" id="3.40.50.300">
    <property type="entry name" value="P-loop containing nucleotide triphosphate hydrolases"/>
    <property type="match status" value="1"/>
</dbReference>
<dbReference type="EC" id="2.7.4.2" evidence="3"/>
<dbReference type="OrthoDB" id="2401875at2759"/>
<keyword evidence="10" id="KW-0152">Cholesterol biosynthesis</keyword>
<evidence type="ECO:0000256" key="12">
    <source>
        <dbReference type="ARBA" id="ARBA00022955"/>
    </source>
</evidence>
<comment type="caution">
    <text evidence="18">The sequence shown here is derived from an EMBL/GenBank/DDBJ whole genome shotgun (WGS) entry which is preliminary data.</text>
</comment>
<evidence type="ECO:0000256" key="3">
    <source>
        <dbReference type="ARBA" id="ARBA00012958"/>
    </source>
</evidence>
<evidence type="ECO:0000256" key="4">
    <source>
        <dbReference type="ARBA" id="ARBA00022490"/>
    </source>
</evidence>
<protein>
    <recommendedName>
        <fullName evidence="17">Phosphomevalonate kinase</fullName>
        <ecNumber evidence="3">2.7.4.2</ecNumber>
    </recommendedName>
</protein>
<keyword evidence="16" id="KW-0753">Steroid metabolism</keyword>
<dbReference type="Proteomes" id="UP000235965">
    <property type="component" value="Unassembled WGS sequence"/>
</dbReference>
<keyword evidence="8" id="KW-0547">Nucleotide-binding</keyword>
<evidence type="ECO:0000256" key="13">
    <source>
        <dbReference type="ARBA" id="ARBA00023011"/>
    </source>
</evidence>
<comment type="subcellular location">
    <subcellularLocation>
        <location evidence="1">Cytoplasm</location>
        <location evidence="1">Cytosol</location>
    </subcellularLocation>
</comment>
<evidence type="ECO:0000313" key="19">
    <source>
        <dbReference type="Proteomes" id="UP000235965"/>
    </source>
</evidence>
<evidence type="ECO:0000256" key="11">
    <source>
        <dbReference type="ARBA" id="ARBA00022840"/>
    </source>
</evidence>
<keyword evidence="13" id="KW-0756">Sterol biosynthesis</keyword>
<keyword evidence="12" id="KW-0752">Steroid biosynthesis</keyword>
<dbReference type="GO" id="GO:0006695">
    <property type="term" value="P:cholesterol biosynthetic process"/>
    <property type="evidence" value="ECO:0007669"/>
    <property type="project" value="UniProtKB-KW"/>
</dbReference>
<evidence type="ECO:0000256" key="7">
    <source>
        <dbReference type="ARBA" id="ARBA00022679"/>
    </source>
</evidence>
<dbReference type="InParanoid" id="A0A2J7RJU2"/>
<accession>A0A2J7RJU2</accession>
<dbReference type="GO" id="GO:0005829">
    <property type="term" value="C:cytosol"/>
    <property type="evidence" value="ECO:0007669"/>
    <property type="project" value="UniProtKB-SubCell"/>
</dbReference>
<evidence type="ECO:0000256" key="6">
    <source>
        <dbReference type="ARBA" id="ARBA00022548"/>
    </source>
</evidence>
<keyword evidence="14" id="KW-0443">Lipid metabolism</keyword>
<evidence type="ECO:0000313" key="18">
    <source>
        <dbReference type="EMBL" id="PNF41091.1"/>
    </source>
</evidence>
<keyword evidence="6" id="KW-0153">Cholesterol metabolism</keyword>
<dbReference type="EMBL" id="NEVH01002988">
    <property type="protein sequence ID" value="PNF41091.1"/>
    <property type="molecule type" value="Genomic_DNA"/>
</dbReference>
<keyword evidence="9" id="KW-0418">Kinase</keyword>
<dbReference type="InterPro" id="IPR005919">
    <property type="entry name" value="Pmev_kin_anim"/>
</dbReference>
<evidence type="ECO:0000256" key="17">
    <source>
        <dbReference type="ARBA" id="ARBA00034549"/>
    </source>
</evidence>
<sequence>MATKLLVSLYSRLGTNNTTMIKISAPIKTHWAETHDLDFEELMSAGKYKEEHRQDMIKWSEQIRQKDYGYFCQAAVEMFNAYEKPIWIVSDTRRRSDLKWFKENYDIAVKTVRVLADDDVRRQRGWVFTAGVDDAETECDLDGVTDWDWTIMNNGNERELQAGMQSILSWVGDILNS</sequence>
<organism evidence="18 19">
    <name type="scientific">Cryptotermes secundus</name>
    <dbReference type="NCBI Taxonomy" id="105785"/>
    <lineage>
        <taxon>Eukaryota</taxon>
        <taxon>Metazoa</taxon>
        <taxon>Ecdysozoa</taxon>
        <taxon>Arthropoda</taxon>
        <taxon>Hexapoda</taxon>
        <taxon>Insecta</taxon>
        <taxon>Pterygota</taxon>
        <taxon>Neoptera</taxon>
        <taxon>Polyneoptera</taxon>
        <taxon>Dictyoptera</taxon>
        <taxon>Blattodea</taxon>
        <taxon>Blattoidea</taxon>
        <taxon>Termitoidae</taxon>
        <taxon>Kalotermitidae</taxon>
        <taxon>Cryptotermitinae</taxon>
        <taxon>Cryptotermes</taxon>
    </lineage>
</organism>
<dbReference type="PANTHER" id="PTHR13101:SF1">
    <property type="entry name" value="PHOSPHOMEVALONATE KINASE"/>
    <property type="match status" value="1"/>
</dbReference>
<keyword evidence="15" id="KW-1207">Sterol metabolism</keyword>
<reference evidence="18 19" key="1">
    <citation type="submission" date="2017-12" db="EMBL/GenBank/DDBJ databases">
        <title>Hemimetabolous genomes reveal molecular basis of termite eusociality.</title>
        <authorList>
            <person name="Harrison M.C."/>
            <person name="Jongepier E."/>
            <person name="Robertson H.M."/>
            <person name="Arning N."/>
            <person name="Bitard-Feildel T."/>
            <person name="Chao H."/>
            <person name="Childers C.P."/>
            <person name="Dinh H."/>
            <person name="Doddapaneni H."/>
            <person name="Dugan S."/>
            <person name="Gowin J."/>
            <person name="Greiner C."/>
            <person name="Han Y."/>
            <person name="Hu H."/>
            <person name="Hughes D.S.T."/>
            <person name="Huylmans A.-K."/>
            <person name="Kemena C."/>
            <person name="Kremer L.P.M."/>
            <person name="Lee S.L."/>
            <person name="Lopez-Ezquerra A."/>
            <person name="Mallet L."/>
            <person name="Monroy-Kuhn J.M."/>
            <person name="Moser A."/>
            <person name="Murali S.C."/>
            <person name="Muzny D.M."/>
            <person name="Otani S."/>
            <person name="Piulachs M.-D."/>
            <person name="Poelchau M."/>
            <person name="Qu J."/>
            <person name="Schaub F."/>
            <person name="Wada-Katsumata A."/>
            <person name="Worley K.C."/>
            <person name="Xie Q."/>
            <person name="Ylla G."/>
            <person name="Poulsen M."/>
            <person name="Gibbs R.A."/>
            <person name="Schal C."/>
            <person name="Richards S."/>
            <person name="Belles X."/>
            <person name="Korb J."/>
            <person name="Bornberg-Bauer E."/>
        </authorList>
    </citation>
    <scope>NUCLEOTIDE SEQUENCE [LARGE SCALE GENOMIC DNA]</scope>
    <source>
        <tissue evidence="18">Whole body</tissue>
    </source>
</reference>
<evidence type="ECO:0000256" key="2">
    <source>
        <dbReference type="ARBA" id="ARBA00005017"/>
    </source>
</evidence>
<keyword evidence="5" id="KW-0444">Lipid biosynthesis</keyword>
<dbReference type="UniPathway" id="UPA00057">
    <property type="reaction ID" value="UER00099"/>
</dbReference>
<evidence type="ECO:0000256" key="10">
    <source>
        <dbReference type="ARBA" id="ARBA00022778"/>
    </source>
</evidence>
<dbReference type="AlphaFoldDB" id="A0A2J7RJU2"/>
<comment type="pathway">
    <text evidence="2">Isoprenoid biosynthesis; isopentenyl diphosphate biosynthesis via mevalonate pathway; isopentenyl diphosphate from (R)-mevalonate: step 2/3.</text>
</comment>
<evidence type="ECO:0000256" key="9">
    <source>
        <dbReference type="ARBA" id="ARBA00022777"/>
    </source>
</evidence>
<dbReference type="GO" id="GO:0019287">
    <property type="term" value="P:isopentenyl diphosphate biosynthetic process, mevalonate pathway"/>
    <property type="evidence" value="ECO:0007669"/>
    <property type="project" value="UniProtKB-UniPathway"/>
</dbReference>
<dbReference type="FunCoup" id="A0A2J7RJU2">
    <property type="interactions" value="630"/>
</dbReference>
<keyword evidence="4" id="KW-0963">Cytoplasm</keyword>
<keyword evidence="19" id="KW-1185">Reference proteome</keyword>
<gene>
    <name evidence="18" type="ORF">B7P43_G06226</name>
</gene>
<name>A0A2J7RJU2_9NEOP</name>
<evidence type="ECO:0000256" key="15">
    <source>
        <dbReference type="ARBA" id="ARBA00023166"/>
    </source>
</evidence>
<evidence type="ECO:0000256" key="16">
    <source>
        <dbReference type="ARBA" id="ARBA00023221"/>
    </source>
</evidence>
<dbReference type="NCBIfam" id="TIGR01223">
    <property type="entry name" value="Pmev_kin_anim"/>
    <property type="match status" value="1"/>
</dbReference>
<evidence type="ECO:0000256" key="14">
    <source>
        <dbReference type="ARBA" id="ARBA00023098"/>
    </source>
</evidence>
<dbReference type="Pfam" id="PF04275">
    <property type="entry name" value="P-mevalo_kinase"/>
    <property type="match status" value="1"/>
</dbReference>
<evidence type="ECO:0000256" key="8">
    <source>
        <dbReference type="ARBA" id="ARBA00022741"/>
    </source>
</evidence>
<evidence type="ECO:0000256" key="5">
    <source>
        <dbReference type="ARBA" id="ARBA00022516"/>
    </source>
</evidence>